<feature type="chain" id="PRO_5035309573" evidence="1">
    <location>
        <begin position="22"/>
        <end position="271"/>
    </location>
</feature>
<evidence type="ECO:0000313" key="3">
    <source>
        <dbReference type="Proteomes" id="UP000317624"/>
    </source>
</evidence>
<comment type="caution">
    <text evidence="2">The sequence shown here is derived from an EMBL/GenBank/DDBJ whole genome shotgun (WGS) entry which is preliminary data.</text>
</comment>
<name>A0A558C448_9BACT</name>
<dbReference type="Pfam" id="PF10677">
    <property type="entry name" value="DUF2490"/>
    <property type="match status" value="1"/>
</dbReference>
<dbReference type="RefSeq" id="WP_144844988.1">
    <property type="nucleotide sequence ID" value="NZ_VMRJ01000001.1"/>
</dbReference>
<proteinExistence type="predicted"/>
<dbReference type="EMBL" id="VMRJ01000001">
    <property type="protein sequence ID" value="TVT43467.1"/>
    <property type="molecule type" value="Genomic_DNA"/>
</dbReference>
<dbReference type="OrthoDB" id="661329at2"/>
<keyword evidence="3" id="KW-1185">Reference proteome</keyword>
<feature type="signal peptide" evidence="1">
    <location>
        <begin position="1"/>
        <end position="21"/>
    </location>
</feature>
<gene>
    <name evidence="2" type="ORF">FNT36_05105</name>
</gene>
<dbReference type="Proteomes" id="UP000317624">
    <property type="component" value="Unassembled WGS sequence"/>
</dbReference>
<organism evidence="2 3">
    <name type="scientific">Hymenobacter setariae</name>
    <dbReference type="NCBI Taxonomy" id="2594794"/>
    <lineage>
        <taxon>Bacteria</taxon>
        <taxon>Pseudomonadati</taxon>
        <taxon>Bacteroidota</taxon>
        <taxon>Cytophagia</taxon>
        <taxon>Cytophagales</taxon>
        <taxon>Hymenobacteraceae</taxon>
        <taxon>Hymenobacter</taxon>
    </lineage>
</organism>
<dbReference type="AlphaFoldDB" id="A0A558C448"/>
<evidence type="ECO:0000256" key="1">
    <source>
        <dbReference type="SAM" id="SignalP"/>
    </source>
</evidence>
<accession>A0A558C448</accession>
<dbReference type="InterPro" id="IPR019619">
    <property type="entry name" value="DUF2490"/>
</dbReference>
<protein>
    <submittedName>
        <fullName evidence="2">DUF2490 domain-containing protein</fullName>
    </submittedName>
</protein>
<reference evidence="2 3" key="1">
    <citation type="submission" date="2019-07" db="EMBL/GenBank/DDBJ databases">
        <title>Hymenobacter sp. straun FUR1 Genome sequencing and assembly.</title>
        <authorList>
            <person name="Chhetri G."/>
        </authorList>
    </citation>
    <scope>NUCLEOTIDE SEQUENCE [LARGE SCALE GENOMIC DNA]</scope>
    <source>
        <strain evidence="2 3">Fur1</strain>
    </source>
</reference>
<evidence type="ECO:0000313" key="2">
    <source>
        <dbReference type="EMBL" id="TVT43467.1"/>
    </source>
</evidence>
<keyword evidence="1" id="KW-0732">Signal</keyword>
<sequence>MTKLKIALLLVICILSKVSSAQISPPGLGAAHTADWLALGVRQDLDSLKKWQSMSYIGLGRKSSLANYNPLAKSSILVLNQEFYYKFHPHWQTSFALSYRHQNEYSDSYPYEPENPAFEQEFRLYSRISYVLETPRFKLVPTFRQEFRKFYTPTFTRGAETFQFRSRLRLQLTVNLDAAKVHRLIVSSEQLFSASDLSFPNHWTRLGYRESRFVGYYSVAPKAFPLIFDFGYMANWLGGPSPAVVHYAALDIIWKNPFGHHRPNRRASFKQ</sequence>